<dbReference type="CDD" id="cd12131">
    <property type="entry name" value="HGbI-like"/>
    <property type="match status" value="2"/>
</dbReference>
<keyword evidence="5" id="KW-0472">Membrane</keyword>
<protein>
    <submittedName>
        <fullName evidence="7">Pentapeptide repeat-containing protein</fullName>
    </submittedName>
</protein>
<dbReference type="GO" id="GO:0071500">
    <property type="term" value="P:cellular response to nitrosative stress"/>
    <property type="evidence" value="ECO:0007669"/>
    <property type="project" value="TreeGrafter"/>
</dbReference>
<evidence type="ECO:0000313" key="7">
    <source>
        <dbReference type="EMBL" id="MBH8566871.1"/>
    </source>
</evidence>
<dbReference type="InterPro" id="IPR001646">
    <property type="entry name" value="5peptide_repeat"/>
</dbReference>
<dbReference type="GO" id="GO:0019825">
    <property type="term" value="F:oxygen binding"/>
    <property type="evidence" value="ECO:0007669"/>
    <property type="project" value="InterPro"/>
</dbReference>
<gene>
    <name evidence="7" type="ORF">I8748_32790</name>
</gene>
<evidence type="ECO:0000256" key="4">
    <source>
        <dbReference type="ARBA" id="ARBA00023004"/>
    </source>
</evidence>
<evidence type="ECO:0000256" key="5">
    <source>
        <dbReference type="SAM" id="Phobius"/>
    </source>
</evidence>
<dbReference type="InterPro" id="IPR009050">
    <property type="entry name" value="Globin-like_sf"/>
</dbReference>
<feature type="transmembrane region" description="Helical" evidence="5">
    <location>
        <begin position="423"/>
        <end position="444"/>
    </location>
</feature>
<dbReference type="Gene3D" id="1.10.490.10">
    <property type="entry name" value="Globins"/>
    <property type="match status" value="2"/>
</dbReference>
<sequence>MTLNVKILEQSFEKVKPCAEEFTASFYENLFKAHPEVKPLFTNTDMVNQQKKLLNSLVLVVENLRNPEALEPVLKALGGRHVSYGAIPKYYGPVGEALLVTFEQYLQEDWTHEVKKAWVDAFTAITTLMLKGAGVDHAPTKVKLEIAVNSEQPAAIQPIEQNLEDIKQEETTEQILTPISKEESSKLPVELLESSFEKVKPRAEEFAASFYENLFKAHPEVKPLFNHTDMGTQQKQLLNSLVLVVENLRNPEALVPVLKALGARHVGYGAIPKYYGPVGEALLVTFEQYLQEDWTNEVKKAWVDAFRAITALMLKGAGEESSPKVVQAQKLATLPKPVSAEEKSGNLAKIPTFKAETQREPQLFMSTAEVEKKALISIQINGEVFNEILNKFTINYQRFQTKISEQPLSEVIKKIPQKLLDSFWIAPTWLVAIVSAVIFTLVVVNVDDNSVLAEALGAADSISLVVALVLFIKETPDRRKQFHYQAWSTVDAAHDVKVSYARVLALQDLNEDGVSLRGLDAPGAELVDINLSHANLSKANLMESDLSNANLSYANLDNANLSQVKLSGADLSHAKLGFASLSKANLNSANLKSANLICADLSHANLSGADLRDASLSGANLEGAYLTGANLKNAKVSDYELSRAFLEGAIMPNGSRYQGVGSRE</sequence>
<dbReference type="GO" id="GO:0046210">
    <property type="term" value="P:nitric oxide catabolic process"/>
    <property type="evidence" value="ECO:0007669"/>
    <property type="project" value="TreeGrafter"/>
</dbReference>
<keyword evidence="2" id="KW-0561">Oxygen transport</keyword>
<dbReference type="InterPro" id="IPR000971">
    <property type="entry name" value="Globin"/>
</dbReference>
<evidence type="ECO:0000256" key="2">
    <source>
        <dbReference type="ARBA" id="ARBA00022621"/>
    </source>
</evidence>
<dbReference type="RefSeq" id="WP_198128607.1">
    <property type="nucleotide sequence ID" value="NZ_JAECZC010000105.1"/>
</dbReference>
<dbReference type="AlphaFoldDB" id="A0A8J7LEL6"/>
<dbReference type="PANTHER" id="PTHR43396:SF3">
    <property type="entry name" value="FLAVOHEMOPROTEIN"/>
    <property type="match status" value="1"/>
</dbReference>
<name>A0A8J7LEL6_9NOST</name>
<keyword evidence="5" id="KW-1133">Transmembrane helix</keyword>
<dbReference type="PANTHER" id="PTHR43396">
    <property type="entry name" value="FLAVOHEMOPROTEIN"/>
    <property type="match status" value="1"/>
</dbReference>
<feature type="domain" description="Globin" evidence="6">
    <location>
        <begin position="183"/>
        <end position="318"/>
    </location>
</feature>
<dbReference type="SUPFAM" id="SSF141571">
    <property type="entry name" value="Pentapeptide repeat-like"/>
    <property type="match status" value="1"/>
</dbReference>
<evidence type="ECO:0000313" key="8">
    <source>
        <dbReference type="Proteomes" id="UP000632766"/>
    </source>
</evidence>
<dbReference type="GO" id="GO:0020037">
    <property type="term" value="F:heme binding"/>
    <property type="evidence" value="ECO:0007669"/>
    <property type="project" value="InterPro"/>
</dbReference>
<dbReference type="PROSITE" id="PS01033">
    <property type="entry name" value="GLOBIN"/>
    <property type="match status" value="2"/>
</dbReference>
<dbReference type="GO" id="GO:0071949">
    <property type="term" value="F:FAD binding"/>
    <property type="evidence" value="ECO:0007669"/>
    <property type="project" value="TreeGrafter"/>
</dbReference>
<dbReference type="Gene3D" id="2.160.20.80">
    <property type="entry name" value="E3 ubiquitin-protein ligase SopA"/>
    <property type="match status" value="1"/>
</dbReference>
<keyword evidence="3" id="KW-0479">Metal-binding</keyword>
<dbReference type="GO" id="GO:0046872">
    <property type="term" value="F:metal ion binding"/>
    <property type="evidence" value="ECO:0007669"/>
    <property type="project" value="UniProtKB-KW"/>
</dbReference>
<keyword evidence="1" id="KW-0349">Heme</keyword>
<dbReference type="SUPFAM" id="SSF46458">
    <property type="entry name" value="Globin-like"/>
    <property type="match status" value="2"/>
</dbReference>
<feature type="domain" description="Globin" evidence="6">
    <location>
        <begin position="1"/>
        <end position="134"/>
    </location>
</feature>
<dbReference type="GO" id="GO:0005344">
    <property type="term" value="F:oxygen carrier activity"/>
    <property type="evidence" value="ECO:0007669"/>
    <property type="project" value="UniProtKB-KW"/>
</dbReference>
<reference evidence="7 8" key="1">
    <citation type="journal article" date="2021" name="Int. J. Syst. Evol. Microbiol.">
        <title>Amazonocrinis nigriterrae gen. nov., sp. nov., Atlanticothrix silvestris gen. nov., sp. nov. and Dendronalium phyllosphericum gen. nov., sp. nov., nostocacean cyanobacteria from Brazilian environments.</title>
        <authorList>
            <person name="Alvarenga D.O."/>
            <person name="Andreote A.P.D."/>
            <person name="Branco L.H.Z."/>
            <person name="Delbaje E."/>
            <person name="Cruz R.B."/>
            <person name="Varani A.M."/>
            <person name="Fiore M.F."/>
        </authorList>
    </citation>
    <scope>NUCLEOTIDE SEQUENCE [LARGE SCALE GENOMIC DNA]</scope>
    <source>
        <strain evidence="7 8">CENA67</strain>
    </source>
</reference>
<dbReference type="Pfam" id="PF00042">
    <property type="entry name" value="Globin"/>
    <property type="match status" value="2"/>
</dbReference>
<evidence type="ECO:0000256" key="3">
    <source>
        <dbReference type="ARBA" id="ARBA00022723"/>
    </source>
</evidence>
<feature type="transmembrane region" description="Helical" evidence="5">
    <location>
        <begin position="450"/>
        <end position="472"/>
    </location>
</feature>
<dbReference type="GO" id="GO:0008941">
    <property type="term" value="F:nitric oxide dioxygenase NAD(P)H activity"/>
    <property type="evidence" value="ECO:0007669"/>
    <property type="project" value="TreeGrafter"/>
</dbReference>
<evidence type="ECO:0000259" key="6">
    <source>
        <dbReference type="PROSITE" id="PS01033"/>
    </source>
</evidence>
<accession>A0A8J7LEL6</accession>
<keyword evidence="8" id="KW-1185">Reference proteome</keyword>
<organism evidence="7 8">
    <name type="scientific">Amazonocrinis nigriterrae CENA67</name>
    <dbReference type="NCBI Taxonomy" id="2794033"/>
    <lineage>
        <taxon>Bacteria</taxon>
        <taxon>Bacillati</taxon>
        <taxon>Cyanobacteriota</taxon>
        <taxon>Cyanophyceae</taxon>
        <taxon>Nostocales</taxon>
        <taxon>Nostocaceae</taxon>
        <taxon>Amazonocrinis</taxon>
        <taxon>Amazonocrinis nigriterrae</taxon>
    </lineage>
</organism>
<dbReference type="InterPro" id="IPR012292">
    <property type="entry name" value="Globin/Proto"/>
</dbReference>
<keyword evidence="4" id="KW-0408">Iron</keyword>
<keyword evidence="2" id="KW-0813">Transport</keyword>
<keyword evidence="5" id="KW-0812">Transmembrane</keyword>
<dbReference type="EMBL" id="JAECZC010000105">
    <property type="protein sequence ID" value="MBH8566871.1"/>
    <property type="molecule type" value="Genomic_DNA"/>
</dbReference>
<dbReference type="Proteomes" id="UP000632766">
    <property type="component" value="Unassembled WGS sequence"/>
</dbReference>
<proteinExistence type="predicted"/>
<comment type="caution">
    <text evidence="7">The sequence shown here is derived from an EMBL/GenBank/DDBJ whole genome shotgun (WGS) entry which is preliminary data.</text>
</comment>
<dbReference type="Pfam" id="PF00805">
    <property type="entry name" value="Pentapeptide"/>
    <property type="match status" value="2"/>
</dbReference>
<evidence type="ECO:0000256" key="1">
    <source>
        <dbReference type="ARBA" id="ARBA00022617"/>
    </source>
</evidence>